<accession>L7U6N2</accession>
<dbReference type="AlphaFoldDB" id="L7U6N2"/>
<keyword evidence="1" id="KW-0560">Oxidoreductase</keyword>
<dbReference type="PANTHER" id="PTHR43580">
    <property type="entry name" value="OXIDOREDUCTASE GLYR1-RELATED"/>
    <property type="match status" value="1"/>
</dbReference>
<dbReference type="Pfam" id="PF21761">
    <property type="entry name" value="RedAm-like_C"/>
    <property type="match status" value="1"/>
</dbReference>
<dbReference type="InterPro" id="IPR036291">
    <property type="entry name" value="NAD(P)-bd_dom_sf"/>
</dbReference>
<dbReference type="Proteomes" id="UP000011131">
    <property type="component" value="Chromosome"/>
</dbReference>
<name>L7U6N2_MYXSD</name>
<dbReference type="STRING" id="1278073.MYSTI_02158"/>
<dbReference type="InterPro" id="IPR048666">
    <property type="entry name" value="RedAm-like_C"/>
</dbReference>
<dbReference type="SUPFAM" id="SSF48179">
    <property type="entry name" value="6-phosphogluconate dehydrogenase C-terminal domain-like"/>
    <property type="match status" value="1"/>
</dbReference>
<dbReference type="GO" id="GO:0016491">
    <property type="term" value="F:oxidoreductase activity"/>
    <property type="evidence" value="ECO:0007669"/>
    <property type="project" value="UniProtKB-KW"/>
</dbReference>
<evidence type="ECO:0000259" key="2">
    <source>
        <dbReference type="Pfam" id="PF03446"/>
    </source>
</evidence>
<dbReference type="InterPro" id="IPR051265">
    <property type="entry name" value="HIBADH-related_NP60_sf"/>
</dbReference>
<sequence length="289" mass="29626">MSEVSVIGLGEMGTALAAALVRHGKKVTVWNRSPEKAAALVAAGALLAPDSAAAIRASPVVILCVSNYAATRAILEPTDVSSGLPGKLVVQLSTGTPKEARELETWVQARSARYVDGAILAWPRQIGGADAVILVSGSAEAQAQGHSLLSLLAGGLTSMGPEVGASSSLFAAVLAYLAGRWIGLSHGALICEAEGLDVAAYGALLANLAPILGQDAKHMGDVIAKNAFTSPESTLRTAAGDISGLMRHSQEARINGEFPRFAADLFARAVRAGHGAEEHAAIIKVLRQA</sequence>
<evidence type="ECO:0000259" key="3">
    <source>
        <dbReference type="Pfam" id="PF21761"/>
    </source>
</evidence>
<dbReference type="PIRSF" id="PIRSF000103">
    <property type="entry name" value="HIBADH"/>
    <property type="match status" value="1"/>
</dbReference>
<dbReference type="GO" id="GO:0050661">
    <property type="term" value="F:NADP binding"/>
    <property type="evidence" value="ECO:0007669"/>
    <property type="project" value="InterPro"/>
</dbReference>
<evidence type="ECO:0000313" key="5">
    <source>
        <dbReference type="Proteomes" id="UP000011131"/>
    </source>
</evidence>
<dbReference type="EMBL" id="CP004025">
    <property type="protein sequence ID" value="AGC43485.1"/>
    <property type="molecule type" value="Genomic_DNA"/>
</dbReference>
<dbReference type="InterPro" id="IPR006115">
    <property type="entry name" value="6PGDH_NADP-bd"/>
</dbReference>
<organism evidence="4 5">
    <name type="scientific">Myxococcus stipitatus (strain DSM 14675 / JCM 12634 / Mx s8)</name>
    <dbReference type="NCBI Taxonomy" id="1278073"/>
    <lineage>
        <taxon>Bacteria</taxon>
        <taxon>Pseudomonadati</taxon>
        <taxon>Myxococcota</taxon>
        <taxon>Myxococcia</taxon>
        <taxon>Myxococcales</taxon>
        <taxon>Cystobacterineae</taxon>
        <taxon>Myxococcaceae</taxon>
        <taxon>Myxococcus</taxon>
    </lineage>
</organism>
<proteinExistence type="predicted"/>
<dbReference type="KEGG" id="msd:MYSTI_02158"/>
<dbReference type="InterPro" id="IPR015815">
    <property type="entry name" value="HIBADH-related"/>
</dbReference>
<reference evidence="4 5" key="1">
    <citation type="journal article" date="2013" name="Genome Announc.">
        <title>Complete genome sequence of Myxococcus stipitatus strain DSM 14675, a fruiting myxobacterium.</title>
        <authorList>
            <person name="Huntley S."/>
            <person name="Kneip S."/>
            <person name="Treuner-Lange A."/>
            <person name="Sogaard-Andersen L."/>
        </authorList>
    </citation>
    <scope>NUCLEOTIDE SEQUENCE [LARGE SCALE GENOMIC DNA]</scope>
    <source>
        <strain evidence="5">DSM 14675 / JCM 12634 / Mx s8</strain>
    </source>
</reference>
<dbReference type="SUPFAM" id="SSF51735">
    <property type="entry name" value="NAD(P)-binding Rossmann-fold domains"/>
    <property type="match status" value="1"/>
</dbReference>
<dbReference type="InterPro" id="IPR008927">
    <property type="entry name" value="6-PGluconate_DH-like_C_sf"/>
</dbReference>
<keyword evidence="5" id="KW-1185">Reference proteome</keyword>
<dbReference type="Pfam" id="PF03446">
    <property type="entry name" value="NAD_binding_2"/>
    <property type="match status" value="1"/>
</dbReference>
<feature type="domain" description="NADPH-dependent reductive aminase-like C-terminal" evidence="3">
    <location>
        <begin position="171"/>
        <end position="288"/>
    </location>
</feature>
<dbReference type="eggNOG" id="COG2084">
    <property type="taxonomic scope" value="Bacteria"/>
</dbReference>
<dbReference type="Gene3D" id="3.40.50.720">
    <property type="entry name" value="NAD(P)-binding Rossmann-like Domain"/>
    <property type="match status" value="1"/>
</dbReference>
<feature type="domain" description="6-phosphogluconate dehydrogenase NADP-binding" evidence="2">
    <location>
        <begin position="4"/>
        <end position="157"/>
    </location>
</feature>
<protein>
    <submittedName>
        <fullName evidence="4">Coenzyme F420-dependent NADP oxidoreductase</fullName>
    </submittedName>
</protein>
<dbReference type="InterPro" id="IPR013328">
    <property type="entry name" value="6PGD_dom2"/>
</dbReference>
<evidence type="ECO:0000313" key="4">
    <source>
        <dbReference type="EMBL" id="AGC43485.1"/>
    </source>
</evidence>
<evidence type="ECO:0000256" key="1">
    <source>
        <dbReference type="ARBA" id="ARBA00023002"/>
    </source>
</evidence>
<gene>
    <name evidence="4" type="ordered locus">MYSTI_02158</name>
</gene>
<dbReference type="PATRIC" id="fig|1278073.3.peg.2198"/>
<dbReference type="Gene3D" id="1.10.1040.10">
    <property type="entry name" value="N-(1-d-carboxylethyl)-l-norvaline Dehydrogenase, domain 2"/>
    <property type="match status" value="1"/>
</dbReference>
<dbReference type="PANTHER" id="PTHR43580:SF2">
    <property type="entry name" value="CYTOKINE-LIKE NUCLEAR FACTOR N-PAC"/>
    <property type="match status" value="1"/>
</dbReference>
<dbReference type="HOGENOM" id="CLU_035117_2_1_7"/>